<name>A0ABP7Q0A0_9GAMM</name>
<keyword evidence="2" id="KW-1185">Reference proteome</keyword>
<dbReference type="RefSeq" id="WP_344808608.1">
    <property type="nucleotide sequence ID" value="NZ_BAABBO010000018.1"/>
</dbReference>
<reference evidence="2" key="1">
    <citation type="journal article" date="2019" name="Int. J. Syst. Evol. Microbiol.">
        <title>The Global Catalogue of Microorganisms (GCM) 10K type strain sequencing project: providing services to taxonomists for standard genome sequencing and annotation.</title>
        <authorList>
            <consortium name="The Broad Institute Genomics Platform"/>
            <consortium name="The Broad Institute Genome Sequencing Center for Infectious Disease"/>
            <person name="Wu L."/>
            <person name="Ma J."/>
        </authorList>
    </citation>
    <scope>NUCLEOTIDE SEQUENCE [LARGE SCALE GENOMIC DNA]</scope>
    <source>
        <strain evidence="2">JCM 17555</strain>
    </source>
</reference>
<comment type="caution">
    <text evidence="1">The sequence shown here is derived from an EMBL/GenBank/DDBJ whole genome shotgun (WGS) entry which is preliminary data.</text>
</comment>
<evidence type="ECO:0000313" key="2">
    <source>
        <dbReference type="Proteomes" id="UP001501337"/>
    </source>
</evidence>
<organism evidence="1 2">
    <name type="scientific">Allohahella marinimesophila</name>
    <dbReference type="NCBI Taxonomy" id="1054972"/>
    <lineage>
        <taxon>Bacteria</taxon>
        <taxon>Pseudomonadati</taxon>
        <taxon>Pseudomonadota</taxon>
        <taxon>Gammaproteobacteria</taxon>
        <taxon>Oceanospirillales</taxon>
        <taxon>Hahellaceae</taxon>
        <taxon>Allohahella</taxon>
    </lineage>
</organism>
<evidence type="ECO:0008006" key="3">
    <source>
        <dbReference type="Google" id="ProtNLM"/>
    </source>
</evidence>
<accession>A0ABP7Q0A0</accession>
<evidence type="ECO:0000313" key="1">
    <source>
        <dbReference type="EMBL" id="GAA3974086.1"/>
    </source>
</evidence>
<protein>
    <recommendedName>
        <fullName evidence="3">AsmA protein</fullName>
    </recommendedName>
</protein>
<gene>
    <name evidence="1" type="ORF">GCM10022278_33940</name>
</gene>
<dbReference type="Proteomes" id="UP001501337">
    <property type="component" value="Unassembled WGS sequence"/>
</dbReference>
<sequence>MLLTLSRAFLALTLSALLVFLVGAPLLVRHFGGPFVDAYLAPLALKRLDGELSFNPLKLQLTIDDLELGHHGPSPGASQPPVKVGQVEQLTLDFFDRSLTIDNGWLTMDSAATALGIDPTKASGLRAEGWLQPLNRLFLAAAKSDEYWPSELELPRLIFQATVQQVVLNDVEARLSDTGSVFNIFSLTGSVLADDRQDVEAGGVSDTPPLHNWDVDARINKQPFQLSVRPQRTPGGAIFYLELKDLQFAAADFSTTGLALPPLPGLRDVTLLEGQIGMQGELVVEFEAEKRALTAIELQLGFSGLRGQGQYTDASGASRTLDLRTEQFSADINQLQWLAEDQLWTPERIRLQASSELVLTSFRFRPTSAPAESFISTKAAAAELLIDWQKGTLLEVHSEQLTIQSLKAHLDDRLLTLAEGALELCGLPPGLAPDRERISISTSIEMSALTAFQDNCWFRQLILDGTELAIADDEAANRLEPLRVLEHRLVVTDFSTQSSAEPTAIEFTGTMPGSQPETQTPVNLVVNLLDSAPELIRFSMTDYQSPQLALIGDWLQRLAGLQQASVTADSGGRVTDSKALMLEIGRLGDQYSGFAQIRKPPEGTVQASRALSFTVTPYGALSEELWTPLLETLRELNDQP</sequence>
<proteinExistence type="predicted"/>
<dbReference type="EMBL" id="BAABBO010000018">
    <property type="protein sequence ID" value="GAA3974086.1"/>
    <property type="molecule type" value="Genomic_DNA"/>
</dbReference>